<feature type="compositionally biased region" description="Basic and acidic residues" evidence="1">
    <location>
        <begin position="1"/>
        <end position="12"/>
    </location>
</feature>
<evidence type="ECO:0000313" key="3">
    <source>
        <dbReference type="Proteomes" id="UP000054560"/>
    </source>
</evidence>
<protein>
    <submittedName>
        <fullName evidence="2">Uncharacterized protein</fullName>
    </submittedName>
</protein>
<sequence length="98" mass="10255">MALPKPEEDPAEQKSVTLSSPADKVNGAARLESEIITLVPSKVVDLVGESVMTESAHIMNDMADDPGLSSLLGDILVSTRPAQLSVPEQCTLSEALAP</sequence>
<dbReference type="Proteomes" id="UP000054560">
    <property type="component" value="Unassembled WGS sequence"/>
</dbReference>
<dbReference type="EMBL" id="KQ242307">
    <property type="protein sequence ID" value="KNC79424.1"/>
    <property type="molecule type" value="Genomic_DNA"/>
</dbReference>
<evidence type="ECO:0000313" key="2">
    <source>
        <dbReference type="EMBL" id="KNC79424.1"/>
    </source>
</evidence>
<keyword evidence="3" id="KW-1185">Reference proteome</keyword>
<accession>A0A0L0FRV4</accession>
<gene>
    <name evidence="2" type="ORF">SARC_08178</name>
</gene>
<dbReference type="GeneID" id="25908682"/>
<name>A0A0L0FRV4_9EUKA</name>
<dbReference type="RefSeq" id="XP_014153326.1">
    <property type="nucleotide sequence ID" value="XM_014297851.1"/>
</dbReference>
<proteinExistence type="predicted"/>
<organism evidence="2 3">
    <name type="scientific">Sphaeroforma arctica JP610</name>
    <dbReference type="NCBI Taxonomy" id="667725"/>
    <lineage>
        <taxon>Eukaryota</taxon>
        <taxon>Ichthyosporea</taxon>
        <taxon>Ichthyophonida</taxon>
        <taxon>Sphaeroforma</taxon>
    </lineage>
</organism>
<evidence type="ECO:0000256" key="1">
    <source>
        <dbReference type="SAM" id="MobiDB-lite"/>
    </source>
</evidence>
<feature type="region of interest" description="Disordered" evidence="1">
    <location>
        <begin position="1"/>
        <end position="21"/>
    </location>
</feature>
<dbReference type="AlphaFoldDB" id="A0A0L0FRV4"/>
<reference evidence="2 3" key="1">
    <citation type="submission" date="2011-02" db="EMBL/GenBank/DDBJ databases">
        <title>The Genome Sequence of Sphaeroforma arctica JP610.</title>
        <authorList>
            <consortium name="The Broad Institute Genome Sequencing Platform"/>
            <person name="Russ C."/>
            <person name="Cuomo C."/>
            <person name="Young S.K."/>
            <person name="Zeng Q."/>
            <person name="Gargeya S."/>
            <person name="Alvarado L."/>
            <person name="Berlin A."/>
            <person name="Chapman S.B."/>
            <person name="Chen Z."/>
            <person name="Freedman E."/>
            <person name="Gellesch M."/>
            <person name="Goldberg J."/>
            <person name="Griggs A."/>
            <person name="Gujja S."/>
            <person name="Heilman E."/>
            <person name="Heiman D."/>
            <person name="Howarth C."/>
            <person name="Mehta T."/>
            <person name="Neiman D."/>
            <person name="Pearson M."/>
            <person name="Roberts A."/>
            <person name="Saif S."/>
            <person name="Shea T."/>
            <person name="Shenoy N."/>
            <person name="Sisk P."/>
            <person name="Stolte C."/>
            <person name="Sykes S."/>
            <person name="White J."/>
            <person name="Yandava C."/>
            <person name="Burger G."/>
            <person name="Gray M.W."/>
            <person name="Holland P.W.H."/>
            <person name="King N."/>
            <person name="Lang F.B.F."/>
            <person name="Roger A.J."/>
            <person name="Ruiz-Trillo I."/>
            <person name="Haas B."/>
            <person name="Nusbaum C."/>
            <person name="Birren B."/>
        </authorList>
    </citation>
    <scope>NUCLEOTIDE SEQUENCE [LARGE SCALE GENOMIC DNA]</scope>
    <source>
        <strain evidence="2 3">JP610</strain>
    </source>
</reference>